<dbReference type="PANTHER" id="PTHR40398">
    <property type="entry name" value="PTS SYSTEM GLUCITOL/SORBITOL-SPECIFIC EIIA COMPONENT"/>
    <property type="match status" value="1"/>
</dbReference>
<organism evidence="2 3">
    <name type="scientific">Thermanaeromonas toyohensis ToBE</name>
    <dbReference type="NCBI Taxonomy" id="698762"/>
    <lineage>
        <taxon>Bacteria</taxon>
        <taxon>Bacillati</taxon>
        <taxon>Bacillota</taxon>
        <taxon>Clostridia</taxon>
        <taxon>Neomoorellales</taxon>
        <taxon>Neomoorellaceae</taxon>
        <taxon>Thermanaeromonas</taxon>
    </lineage>
</organism>
<dbReference type="GO" id="GO:0009401">
    <property type="term" value="P:phosphoenolpyruvate-dependent sugar phosphotransferase system"/>
    <property type="evidence" value="ECO:0007669"/>
    <property type="project" value="InterPro"/>
</dbReference>
<dbReference type="Gene3D" id="2.40.33.40">
    <property type="entry name" value="Phosphotransferase system, glucitol/sorbitol-specific IIA component"/>
    <property type="match status" value="1"/>
</dbReference>
<dbReference type="SUPFAM" id="SSF141530">
    <property type="entry name" value="PTSIIA/GutA-like"/>
    <property type="match status" value="1"/>
</dbReference>
<dbReference type="AlphaFoldDB" id="A0A1W1VNW8"/>
<gene>
    <name evidence="2" type="ORF">SAMN00808754_1166</name>
</gene>
<sequence length="125" mass="13704">MGQVIFSTKVTSLGPLVPEFIKEKILVFFQEGAPPELMEISVLHQPEILTGEVKPGDILLINNHSFKITAVGEIANANLKHLGHLVIKFNARTFPELPGDVCVEEKEIPPLFPGTLVQIIGQGRN</sequence>
<accession>A0A1W1VNW8</accession>
<dbReference type="GO" id="GO:0016301">
    <property type="term" value="F:kinase activity"/>
    <property type="evidence" value="ECO:0007669"/>
    <property type="project" value="TreeGrafter"/>
</dbReference>
<proteinExistence type="predicted"/>
<evidence type="ECO:0000313" key="2">
    <source>
        <dbReference type="EMBL" id="SMB95062.1"/>
    </source>
</evidence>
<dbReference type="RefSeq" id="WP_084664722.1">
    <property type="nucleotide sequence ID" value="NZ_LT838272.1"/>
</dbReference>
<dbReference type="Pfam" id="PF03829">
    <property type="entry name" value="PTSIIA_gutA"/>
    <property type="match status" value="1"/>
</dbReference>
<dbReference type="EMBL" id="LT838272">
    <property type="protein sequence ID" value="SMB95062.1"/>
    <property type="molecule type" value="Genomic_DNA"/>
</dbReference>
<name>A0A1W1VNW8_9FIRM</name>
<dbReference type="GO" id="GO:0005737">
    <property type="term" value="C:cytoplasm"/>
    <property type="evidence" value="ECO:0007669"/>
    <property type="project" value="InterPro"/>
</dbReference>
<reference evidence="2 3" key="1">
    <citation type="submission" date="2017-04" db="EMBL/GenBank/DDBJ databases">
        <authorList>
            <person name="Afonso C.L."/>
            <person name="Miller P.J."/>
            <person name="Scott M.A."/>
            <person name="Spackman E."/>
            <person name="Goraichik I."/>
            <person name="Dimitrov K.M."/>
            <person name="Suarez D.L."/>
            <person name="Swayne D.E."/>
        </authorList>
    </citation>
    <scope>NUCLEOTIDE SEQUENCE [LARGE SCALE GENOMIC DNA]</scope>
    <source>
        <strain evidence="2 3">ToBE</strain>
    </source>
</reference>
<dbReference type="InterPro" id="IPR036665">
    <property type="entry name" value="PTS_IIA_glucitol/sorbitol_sf"/>
</dbReference>
<evidence type="ECO:0000313" key="3">
    <source>
        <dbReference type="Proteomes" id="UP000192569"/>
    </source>
</evidence>
<dbReference type="Proteomes" id="UP000192569">
    <property type="component" value="Chromosome I"/>
</dbReference>
<keyword evidence="3" id="KW-1185">Reference proteome</keyword>
<evidence type="ECO:0000256" key="1">
    <source>
        <dbReference type="PROSITE-ProRule" id="PRU00420"/>
    </source>
</evidence>
<dbReference type="STRING" id="698762.SAMN00808754_1166"/>
<dbReference type="InterPro" id="IPR004716">
    <property type="entry name" value="PTS_IIA_glucitol/sorbitol-sp"/>
</dbReference>
<protein>
    <submittedName>
        <fullName evidence="2">PTS system, glucitol/sorbitol-specific IIA component</fullName>
    </submittedName>
</protein>
<feature type="modified residue" description="Phosphohistidine; by HPr" evidence="1">
    <location>
        <position position="44"/>
    </location>
</feature>
<dbReference type="GO" id="GO:0008982">
    <property type="term" value="F:protein-N(PI)-phosphohistidine-sugar phosphotransferase activity"/>
    <property type="evidence" value="ECO:0007669"/>
    <property type="project" value="InterPro"/>
</dbReference>
<dbReference type="PANTHER" id="PTHR40398:SF1">
    <property type="entry name" value="PTS SYSTEM GLUCITOL_SORBITOL-SPECIFIC EIIA COMPONENT"/>
    <property type="match status" value="1"/>
</dbReference>
<dbReference type="PROSITE" id="PS51097">
    <property type="entry name" value="PTS_EIIA_TYPE_5"/>
    <property type="match status" value="1"/>
</dbReference>